<gene>
    <name evidence="2" type="ORF">PHYPSEUDO_004233</name>
</gene>
<feature type="compositionally biased region" description="Basic and acidic residues" evidence="1">
    <location>
        <begin position="56"/>
        <end position="71"/>
    </location>
</feature>
<evidence type="ECO:0000256" key="1">
    <source>
        <dbReference type="SAM" id="MobiDB-lite"/>
    </source>
</evidence>
<feature type="compositionally biased region" description="Acidic residues" evidence="1">
    <location>
        <begin position="145"/>
        <end position="156"/>
    </location>
</feature>
<feature type="region of interest" description="Disordered" evidence="1">
    <location>
        <begin position="19"/>
        <end position="102"/>
    </location>
</feature>
<reference evidence="2" key="1">
    <citation type="submission" date="2021-02" db="EMBL/GenBank/DDBJ databases">
        <authorList>
            <person name="Palmer J.M."/>
        </authorList>
    </citation>
    <scope>NUCLEOTIDE SEQUENCE</scope>
    <source>
        <strain evidence="2">SCRP734</strain>
    </source>
</reference>
<feature type="region of interest" description="Disordered" evidence="1">
    <location>
        <begin position="145"/>
        <end position="164"/>
    </location>
</feature>
<protein>
    <submittedName>
        <fullName evidence="2">Uncharacterized protein</fullName>
    </submittedName>
</protein>
<accession>A0A8T1VNS8</accession>
<comment type="caution">
    <text evidence="2">The sequence shown here is derived from an EMBL/GenBank/DDBJ whole genome shotgun (WGS) entry which is preliminary data.</text>
</comment>
<dbReference type="EMBL" id="JAGDFM010000192">
    <property type="protein sequence ID" value="KAG7382937.1"/>
    <property type="molecule type" value="Genomic_DNA"/>
</dbReference>
<evidence type="ECO:0000313" key="3">
    <source>
        <dbReference type="Proteomes" id="UP000694044"/>
    </source>
</evidence>
<dbReference type="AlphaFoldDB" id="A0A8T1VNS8"/>
<organism evidence="2 3">
    <name type="scientific">Phytophthora pseudosyringae</name>
    <dbReference type="NCBI Taxonomy" id="221518"/>
    <lineage>
        <taxon>Eukaryota</taxon>
        <taxon>Sar</taxon>
        <taxon>Stramenopiles</taxon>
        <taxon>Oomycota</taxon>
        <taxon>Peronosporomycetes</taxon>
        <taxon>Peronosporales</taxon>
        <taxon>Peronosporaceae</taxon>
        <taxon>Phytophthora</taxon>
    </lineage>
</organism>
<feature type="compositionally biased region" description="Polar residues" evidence="1">
    <location>
        <begin position="74"/>
        <end position="85"/>
    </location>
</feature>
<feature type="compositionally biased region" description="Low complexity" evidence="1">
    <location>
        <begin position="26"/>
        <end position="55"/>
    </location>
</feature>
<keyword evidence="3" id="KW-1185">Reference proteome</keyword>
<sequence length="343" mass="37273">MKEYNRKLRLNLQLILGSDGATNAKQAGSAEQATEAEATGATEQATEAGATGTKEQASRGDVEHSSKRSRDSVGGSTSDRLPSTSKKAKLTLQPSIPKVTRTPTPKIVNASVASRLNAGFDELTWDAEGAYEGAFKADAANLDDADDDAYVPESGDEGGPSLRHVSESLRTTRGSKACRRVNFNGEDQDDTFASQLQRDAVAASVLLEKEELPRRHVAAATGKPCGSTEKQKVKPNAPLDMLPEGEDSIDRLLGMNTIVPDADGVFFGDFPTRRYSWNRFTSGLTSSPQIRINDLLSAPQHRWLTEQTEIGCIENEGYSKTIRDIHEKTKRYNEEGSFHAQDV</sequence>
<name>A0A8T1VNS8_9STRA</name>
<evidence type="ECO:0000313" key="2">
    <source>
        <dbReference type="EMBL" id="KAG7382937.1"/>
    </source>
</evidence>
<proteinExistence type="predicted"/>
<feature type="region of interest" description="Disordered" evidence="1">
    <location>
        <begin position="219"/>
        <end position="243"/>
    </location>
</feature>
<dbReference type="Proteomes" id="UP000694044">
    <property type="component" value="Unassembled WGS sequence"/>
</dbReference>